<dbReference type="GO" id="GO:0008477">
    <property type="term" value="F:purine nucleosidase activity"/>
    <property type="evidence" value="ECO:0007669"/>
    <property type="project" value="TreeGrafter"/>
</dbReference>
<evidence type="ECO:0000259" key="3">
    <source>
        <dbReference type="Pfam" id="PF01156"/>
    </source>
</evidence>
<dbReference type="Gene3D" id="3.90.245.10">
    <property type="entry name" value="Ribonucleoside hydrolase-like"/>
    <property type="match status" value="1"/>
</dbReference>
<dbReference type="RefSeq" id="WP_169280384.1">
    <property type="nucleotide sequence ID" value="NZ_CP051680.1"/>
</dbReference>
<evidence type="ECO:0000313" key="5">
    <source>
        <dbReference type="Proteomes" id="UP000502248"/>
    </source>
</evidence>
<dbReference type="InterPro" id="IPR023186">
    <property type="entry name" value="IUNH"/>
</dbReference>
<dbReference type="Proteomes" id="UP000502248">
    <property type="component" value="Chromosome"/>
</dbReference>
<dbReference type="PANTHER" id="PTHR12304:SF4">
    <property type="entry name" value="URIDINE NUCLEOSIDASE"/>
    <property type="match status" value="1"/>
</dbReference>
<sequence length="310" mass="35486">MIAFPKLQPSKLLERLESPKGPIRMVLDTDTYNEIDDQFAVVYAMKSQAKLKVEAFYAAPFYNERSSGPKDGMEKSYEELRRIAGLMPEMKDIPILRGSEAYLSDFIQPVESAAARDLVERAMASGENDPLYVVSIGAITNVASALMMEPRIVDKIVIVWLGGHSLEWDDTTEFNLKQDYFASKLVLDCGVPLVLVPCMGVTSHLVTTLSEMEDYVKDNGPIGRYLYDTFKECHNDHFAYSRVIWDISTIAFLNDDRWTPSSLVHSPVLSTDFRWSRDTSRHWIRYVKYIHRDSVFRDLFSKLKESDPEK</sequence>
<evidence type="ECO:0000256" key="1">
    <source>
        <dbReference type="ARBA" id="ARBA00022801"/>
    </source>
</evidence>
<dbReference type="AlphaFoldDB" id="A0A7Z2VJB4"/>
<dbReference type="InterPro" id="IPR036452">
    <property type="entry name" value="Ribo_hydro-like"/>
</dbReference>
<dbReference type="Pfam" id="PF01156">
    <property type="entry name" value="IU_nuc_hydro"/>
    <property type="match status" value="1"/>
</dbReference>
<keyword evidence="2" id="KW-0326">Glycosidase</keyword>
<keyword evidence="1 4" id="KW-0378">Hydrolase</keyword>
<evidence type="ECO:0000256" key="2">
    <source>
        <dbReference type="ARBA" id="ARBA00023295"/>
    </source>
</evidence>
<proteinExistence type="predicted"/>
<organism evidence="4 5">
    <name type="scientific">Cohnella herbarum</name>
    <dbReference type="NCBI Taxonomy" id="2728023"/>
    <lineage>
        <taxon>Bacteria</taxon>
        <taxon>Bacillati</taxon>
        <taxon>Bacillota</taxon>
        <taxon>Bacilli</taxon>
        <taxon>Bacillales</taxon>
        <taxon>Paenibacillaceae</taxon>
        <taxon>Cohnella</taxon>
    </lineage>
</organism>
<feature type="domain" description="Inosine/uridine-preferring nucleoside hydrolase" evidence="3">
    <location>
        <begin position="26"/>
        <end position="256"/>
    </location>
</feature>
<protein>
    <submittedName>
        <fullName evidence="4">Nucleoside hydrolase</fullName>
    </submittedName>
</protein>
<evidence type="ECO:0000313" key="4">
    <source>
        <dbReference type="EMBL" id="QJD84099.1"/>
    </source>
</evidence>
<gene>
    <name evidence="4" type="ORF">HH215_13470</name>
</gene>
<dbReference type="EMBL" id="CP051680">
    <property type="protein sequence ID" value="QJD84099.1"/>
    <property type="molecule type" value="Genomic_DNA"/>
</dbReference>
<reference evidence="4 5" key="1">
    <citation type="submission" date="2020-04" db="EMBL/GenBank/DDBJ databases">
        <title>Genome sequencing of novel species.</title>
        <authorList>
            <person name="Heo J."/>
            <person name="Kim S.-J."/>
            <person name="Kim J.-S."/>
            <person name="Hong S.-B."/>
            <person name="Kwon S.-W."/>
        </authorList>
    </citation>
    <scope>NUCLEOTIDE SEQUENCE [LARGE SCALE GENOMIC DNA]</scope>
    <source>
        <strain evidence="4 5">MFER-1</strain>
    </source>
</reference>
<dbReference type="GO" id="GO:0005829">
    <property type="term" value="C:cytosol"/>
    <property type="evidence" value="ECO:0007669"/>
    <property type="project" value="TreeGrafter"/>
</dbReference>
<dbReference type="GO" id="GO:0006152">
    <property type="term" value="P:purine nucleoside catabolic process"/>
    <property type="evidence" value="ECO:0007669"/>
    <property type="project" value="TreeGrafter"/>
</dbReference>
<name>A0A7Z2VJB4_9BACL</name>
<dbReference type="InterPro" id="IPR001910">
    <property type="entry name" value="Inosine/uridine_hydrolase_dom"/>
</dbReference>
<dbReference type="PANTHER" id="PTHR12304">
    <property type="entry name" value="INOSINE-URIDINE PREFERRING NUCLEOSIDE HYDROLASE"/>
    <property type="match status" value="1"/>
</dbReference>
<accession>A0A7Z2VJB4</accession>
<keyword evidence="5" id="KW-1185">Reference proteome</keyword>
<dbReference type="KEGG" id="cheb:HH215_13470"/>
<dbReference type="SUPFAM" id="SSF53590">
    <property type="entry name" value="Nucleoside hydrolase"/>
    <property type="match status" value="1"/>
</dbReference>